<organism evidence="2 3">
    <name type="scientific">Actinoplanes couchii</name>
    <dbReference type="NCBI Taxonomy" id="403638"/>
    <lineage>
        <taxon>Bacteria</taxon>
        <taxon>Bacillati</taxon>
        <taxon>Actinomycetota</taxon>
        <taxon>Actinomycetes</taxon>
        <taxon>Micromonosporales</taxon>
        <taxon>Micromonosporaceae</taxon>
        <taxon>Actinoplanes</taxon>
    </lineage>
</organism>
<sequence length="129" mass="12805">MSVTLALLLALTPSPVAAPDLPLSAARVSSAAPEVRVDQPATRVGTTVVVRLTGWPSGAVTAEICGNQAQRGSLDCAVAAAAPAVVGITRATLDGPGVSGELLGGTAHRTMAVEVHNPGTAPHRSPSRG</sequence>
<accession>A0ABQ3X882</accession>
<protein>
    <recommendedName>
        <fullName evidence="4">DUF11 domain-containing protein</fullName>
    </recommendedName>
</protein>
<reference evidence="2 3" key="1">
    <citation type="submission" date="2021-01" db="EMBL/GenBank/DDBJ databases">
        <title>Whole genome shotgun sequence of Actinoplanes couchii NBRC 106145.</title>
        <authorList>
            <person name="Komaki H."/>
            <person name="Tamura T."/>
        </authorList>
    </citation>
    <scope>NUCLEOTIDE SEQUENCE [LARGE SCALE GENOMIC DNA]</scope>
    <source>
        <strain evidence="2 3">NBRC 106145</strain>
    </source>
</reference>
<dbReference type="Proteomes" id="UP000612282">
    <property type="component" value="Unassembled WGS sequence"/>
</dbReference>
<name>A0ABQ3X882_9ACTN</name>
<evidence type="ECO:0008006" key="4">
    <source>
        <dbReference type="Google" id="ProtNLM"/>
    </source>
</evidence>
<evidence type="ECO:0000313" key="2">
    <source>
        <dbReference type="EMBL" id="GID54718.1"/>
    </source>
</evidence>
<dbReference type="RefSeq" id="WP_203795804.1">
    <property type="nucleotide sequence ID" value="NZ_BAAAQE010000036.1"/>
</dbReference>
<feature type="signal peptide" evidence="1">
    <location>
        <begin position="1"/>
        <end position="18"/>
    </location>
</feature>
<keyword evidence="3" id="KW-1185">Reference proteome</keyword>
<keyword evidence="1" id="KW-0732">Signal</keyword>
<gene>
    <name evidence="2" type="ORF">Aco03nite_031220</name>
</gene>
<feature type="chain" id="PRO_5046931065" description="DUF11 domain-containing protein" evidence="1">
    <location>
        <begin position="19"/>
        <end position="129"/>
    </location>
</feature>
<evidence type="ECO:0000256" key="1">
    <source>
        <dbReference type="SAM" id="SignalP"/>
    </source>
</evidence>
<proteinExistence type="predicted"/>
<dbReference type="EMBL" id="BOMG01000042">
    <property type="protein sequence ID" value="GID54718.1"/>
    <property type="molecule type" value="Genomic_DNA"/>
</dbReference>
<comment type="caution">
    <text evidence="2">The sequence shown here is derived from an EMBL/GenBank/DDBJ whole genome shotgun (WGS) entry which is preliminary data.</text>
</comment>
<evidence type="ECO:0000313" key="3">
    <source>
        <dbReference type="Proteomes" id="UP000612282"/>
    </source>
</evidence>